<dbReference type="AlphaFoldDB" id="A0A927MKC9"/>
<accession>A0A927MKC9</accession>
<organism evidence="1 2">
    <name type="scientific">Sporosarcina limicola</name>
    <dbReference type="NCBI Taxonomy" id="34101"/>
    <lineage>
        <taxon>Bacteria</taxon>
        <taxon>Bacillati</taxon>
        <taxon>Bacillota</taxon>
        <taxon>Bacilli</taxon>
        <taxon>Bacillales</taxon>
        <taxon>Caryophanaceae</taxon>
        <taxon>Sporosarcina</taxon>
    </lineage>
</organism>
<protein>
    <submittedName>
        <fullName evidence="1">Uncharacterized protein</fullName>
    </submittedName>
</protein>
<name>A0A927MKC9_9BACL</name>
<evidence type="ECO:0000313" key="2">
    <source>
        <dbReference type="Proteomes" id="UP000658225"/>
    </source>
</evidence>
<reference evidence="1" key="1">
    <citation type="submission" date="2020-10" db="EMBL/GenBank/DDBJ databases">
        <title>Genomic Encyclopedia of Type Strains, Phase IV (KMG-IV): sequencing the most valuable type-strain genomes for metagenomic binning, comparative biology and taxonomic classification.</title>
        <authorList>
            <person name="Goeker M."/>
        </authorList>
    </citation>
    <scope>NUCLEOTIDE SEQUENCE</scope>
    <source>
        <strain evidence="1">DSM 13886</strain>
    </source>
</reference>
<proteinExistence type="predicted"/>
<gene>
    <name evidence="1" type="ORF">H4683_002591</name>
</gene>
<dbReference type="RefSeq" id="WP_192599284.1">
    <property type="nucleotide sequence ID" value="NZ_JADBEL010000014.1"/>
</dbReference>
<comment type="caution">
    <text evidence="1">The sequence shown here is derived from an EMBL/GenBank/DDBJ whole genome shotgun (WGS) entry which is preliminary data.</text>
</comment>
<dbReference type="Proteomes" id="UP000658225">
    <property type="component" value="Unassembled WGS sequence"/>
</dbReference>
<sequence>MENILLEIKNELNGIRNQMATKEDISNMATKEDISMLATKADVADIPLIKQAILESRHELAAVRETTDGMKIDIQELKENDVLFEEILLHQRKLIDMLTIKTSDHEAQLKWVR</sequence>
<keyword evidence="2" id="KW-1185">Reference proteome</keyword>
<evidence type="ECO:0000313" key="1">
    <source>
        <dbReference type="EMBL" id="MBE1555471.1"/>
    </source>
</evidence>
<dbReference type="EMBL" id="JADBEL010000014">
    <property type="protein sequence ID" value="MBE1555471.1"/>
    <property type="molecule type" value="Genomic_DNA"/>
</dbReference>